<dbReference type="AlphaFoldDB" id="A0A6G5QF07"/>
<feature type="domain" description="Thioredoxin-like fold" evidence="1">
    <location>
        <begin position="122"/>
        <end position="231"/>
    </location>
</feature>
<dbReference type="InterPro" id="IPR036249">
    <property type="entry name" value="Thioredoxin-like_sf"/>
</dbReference>
<dbReference type="InterPro" id="IPR012336">
    <property type="entry name" value="Thioredoxin-like_fold"/>
</dbReference>
<protein>
    <submittedName>
        <fullName evidence="2">Putative thioredoxin-like protein, DsbA family</fullName>
    </submittedName>
</protein>
<evidence type="ECO:0000259" key="1">
    <source>
        <dbReference type="Pfam" id="PF13098"/>
    </source>
</evidence>
<sequence length="237" mass="26958">MKKTLLFSVALANIAFGVSNEEIIKFYQQIVPEGIKVEVTSREKIAQFPEYESILINISDGQNSDTEVVFANKDLIFPDMFDLKNQKSFKGEIMENIMNKKLADTYKKEDSKNIISLGNDPKKPTVVIFSDPECPYCRAELKNTEKRLQTQNIKIILTSVHDTSALEKSYLIYKEVATAKSDSDKVKILRKYFAEDAKVPEKAVTEQQIEQMNALRTKYFSAGVKSVPKIVEEAKLK</sequence>
<reference evidence="2 3" key="1">
    <citation type="submission" date="2016-07" db="EMBL/GenBank/DDBJ databases">
        <title>Comparative genomics of the Campylobacter concisus group.</title>
        <authorList>
            <person name="Miller W.G."/>
            <person name="Yee E."/>
            <person name="Chapman M.H."/>
            <person name="Huynh S."/>
            <person name="Bono J.L."/>
            <person name="On S.L.W."/>
            <person name="StLeger J."/>
            <person name="Foster G."/>
            <person name="Parker C.T."/>
        </authorList>
    </citation>
    <scope>NUCLEOTIDE SEQUENCE [LARGE SCALE GENOMIC DNA]</scope>
    <source>
        <strain evidence="2 3">CCUG 21559</strain>
    </source>
</reference>
<dbReference type="RefSeq" id="WP_034968522.1">
    <property type="nucleotide sequence ID" value="NZ_CP012542.1"/>
</dbReference>
<dbReference type="Proteomes" id="UP000503264">
    <property type="component" value="Chromosome"/>
</dbReference>
<dbReference type="Gene3D" id="3.40.30.10">
    <property type="entry name" value="Glutaredoxin"/>
    <property type="match status" value="1"/>
</dbReference>
<evidence type="ECO:0000313" key="3">
    <source>
        <dbReference type="Proteomes" id="UP000503264"/>
    </source>
</evidence>
<accession>A0A6G5QF07</accession>
<proteinExistence type="predicted"/>
<dbReference type="SUPFAM" id="SSF52833">
    <property type="entry name" value="Thioredoxin-like"/>
    <property type="match status" value="1"/>
</dbReference>
<evidence type="ECO:0000313" key="2">
    <source>
        <dbReference type="EMBL" id="QCD44232.1"/>
    </source>
</evidence>
<gene>
    <name evidence="2" type="ORF">CMUC_0419</name>
</gene>
<dbReference type="EMBL" id="CP012542">
    <property type="protein sequence ID" value="QCD44232.1"/>
    <property type="molecule type" value="Genomic_DNA"/>
</dbReference>
<organism evidence="2 3">
    <name type="scientific">Campylobacter mucosalis CCUG 21559</name>
    <dbReference type="NCBI Taxonomy" id="1032067"/>
    <lineage>
        <taxon>Bacteria</taxon>
        <taxon>Pseudomonadati</taxon>
        <taxon>Campylobacterota</taxon>
        <taxon>Epsilonproteobacteria</taxon>
        <taxon>Campylobacterales</taxon>
        <taxon>Campylobacteraceae</taxon>
        <taxon>Campylobacter</taxon>
    </lineage>
</organism>
<name>A0A6G5QF07_9BACT</name>
<dbReference type="Pfam" id="PF13098">
    <property type="entry name" value="Thioredoxin_2"/>
    <property type="match status" value="1"/>
</dbReference>
<keyword evidence="3" id="KW-1185">Reference proteome</keyword>